<dbReference type="EMBL" id="JAUCAQ010000049">
    <property type="protein sequence ID" value="MDM7647599.1"/>
    <property type="molecule type" value="Genomic_DNA"/>
</dbReference>
<protein>
    <submittedName>
        <fullName evidence="3">IS30 family transposase</fullName>
    </submittedName>
</protein>
<organism evidence="3 4">
    <name type="scientific">Leuconostoc falkenbergense</name>
    <dbReference type="NCBI Taxonomy" id="2766470"/>
    <lineage>
        <taxon>Bacteria</taxon>
        <taxon>Bacillati</taxon>
        <taxon>Bacillota</taxon>
        <taxon>Bacilli</taxon>
        <taxon>Lactobacillales</taxon>
        <taxon>Lactobacillaceae</taxon>
        <taxon>Leuconostoc</taxon>
    </lineage>
</organism>
<evidence type="ECO:0000259" key="2">
    <source>
        <dbReference type="PROSITE" id="PS50994"/>
    </source>
</evidence>
<dbReference type="InterPro" id="IPR036397">
    <property type="entry name" value="RNaseH_sf"/>
</dbReference>
<dbReference type="InterPro" id="IPR053392">
    <property type="entry name" value="Transposase_IS30-like"/>
</dbReference>
<evidence type="ECO:0000313" key="4">
    <source>
        <dbReference type="Proteomes" id="UP001242903"/>
    </source>
</evidence>
<dbReference type="NCBIfam" id="NF033563">
    <property type="entry name" value="transpos_IS30"/>
    <property type="match status" value="1"/>
</dbReference>
<dbReference type="InterPro" id="IPR025246">
    <property type="entry name" value="IS30-like_HTH"/>
</dbReference>
<accession>A0ABT7S1Z9</accession>
<dbReference type="InterPro" id="IPR001584">
    <property type="entry name" value="Integrase_cat-core"/>
</dbReference>
<reference evidence="3 4" key="1">
    <citation type="submission" date="2023-06" db="EMBL/GenBank/DDBJ databases">
        <title>Draft Genome Sequences of lactic acid bacteria strains isolated from fermented milk products.</title>
        <authorList>
            <person name="Elcheninov A.G."/>
            <person name="Klyukina A."/>
            <person name="Zayulina K.S."/>
            <person name="Gavirova L.A."/>
            <person name="Shcherbakova P.A."/>
            <person name="Shestakov A.I."/>
            <person name="Kublanov I.V."/>
            <person name="Kochetkova T.V."/>
        </authorList>
    </citation>
    <scope>NUCLEOTIDE SEQUENCE [LARGE SCALE GENOMIC DNA]</scope>
    <source>
        <strain evidence="3 4">TOM.81</strain>
    </source>
</reference>
<dbReference type="SUPFAM" id="SSF53098">
    <property type="entry name" value="Ribonuclease H-like"/>
    <property type="match status" value="1"/>
</dbReference>
<dbReference type="Pfam" id="PF13936">
    <property type="entry name" value="HTH_38"/>
    <property type="match status" value="1"/>
</dbReference>
<keyword evidence="4" id="KW-1185">Reference proteome</keyword>
<dbReference type="InterPro" id="IPR012337">
    <property type="entry name" value="RNaseH-like_sf"/>
</dbReference>
<name>A0ABT7S1Z9_9LACO</name>
<proteinExistence type="predicted"/>
<keyword evidence="1" id="KW-0233">DNA recombination</keyword>
<dbReference type="InterPro" id="IPR051917">
    <property type="entry name" value="Transposase-Integrase"/>
</dbReference>
<dbReference type="Gene3D" id="1.10.10.60">
    <property type="entry name" value="Homeodomain-like"/>
    <property type="match status" value="1"/>
</dbReference>
<dbReference type="Proteomes" id="UP001242903">
    <property type="component" value="Unassembled WGS sequence"/>
</dbReference>
<dbReference type="PANTHER" id="PTHR10948">
    <property type="entry name" value="TRANSPOSASE"/>
    <property type="match status" value="1"/>
</dbReference>
<comment type="caution">
    <text evidence="3">The sequence shown here is derived from an EMBL/GenBank/DDBJ whole genome shotgun (WGS) entry which is preliminary data.</text>
</comment>
<dbReference type="PROSITE" id="PS50994">
    <property type="entry name" value="INTEGRASE"/>
    <property type="match status" value="1"/>
</dbReference>
<sequence length="202" mass="23479">MTSLSSQERTVIQTLLELNYSVRAIARFIKRSPSTVSIETRPESVKARQTFGHFEVDTMQSGKRRGDVLVTITERLSRQHIVRQVTGRNSQAVTPVLIRFFQGIKNAKSITVDRGREFAKYNEIEQKLGIPVYFAHPYSPEERGSNEILNRYVRRFIPKERKIETVSAKELDQINHWINARPMKTLNWQSPRKVFQQFAVFG</sequence>
<feature type="domain" description="Integrase catalytic" evidence="2">
    <location>
        <begin position="38"/>
        <end position="199"/>
    </location>
</feature>
<dbReference type="RefSeq" id="WP_289457372.1">
    <property type="nucleotide sequence ID" value="NZ_JAUCAQ010000049.1"/>
</dbReference>
<evidence type="ECO:0000256" key="1">
    <source>
        <dbReference type="ARBA" id="ARBA00023172"/>
    </source>
</evidence>
<dbReference type="Gene3D" id="3.30.420.10">
    <property type="entry name" value="Ribonuclease H-like superfamily/Ribonuclease H"/>
    <property type="match status" value="1"/>
</dbReference>
<gene>
    <name evidence="3" type="ORF">QUE93_11435</name>
</gene>
<dbReference type="Pfam" id="PF00665">
    <property type="entry name" value="rve"/>
    <property type="match status" value="1"/>
</dbReference>
<dbReference type="PANTHER" id="PTHR10948:SF23">
    <property type="entry name" value="TRANSPOSASE INSI FOR INSERTION SEQUENCE ELEMENT IS30A-RELATED"/>
    <property type="match status" value="1"/>
</dbReference>
<evidence type="ECO:0000313" key="3">
    <source>
        <dbReference type="EMBL" id="MDM7647599.1"/>
    </source>
</evidence>